<reference evidence="1" key="1">
    <citation type="submission" date="2023-10" db="EMBL/GenBank/DDBJ databases">
        <authorList>
            <person name="Rodriguez Cubillos JULIANA M."/>
            <person name="De Vega J."/>
        </authorList>
    </citation>
    <scope>NUCLEOTIDE SEQUENCE</scope>
</reference>
<keyword evidence="2" id="KW-1185">Reference proteome</keyword>
<accession>A0ACB0KXQ1</accession>
<organism evidence="1 2">
    <name type="scientific">Trifolium pratense</name>
    <name type="common">Red clover</name>
    <dbReference type="NCBI Taxonomy" id="57577"/>
    <lineage>
        <taxon>Eukaryota</taxon>
        <taxon>Viridiplantae</taxon>
        <taxon>Streptophyta</taxon>
        <taxon>Embryophyta</taxon>
        <taxon>Tracheophyta</taxon>
        <taxon>Spermatophyta</taxon>
        <taxon>Magnoliopsida</taxon>
        <taxon>eudicotyledons</taxon>
        <taxon>Gunneridae</taxon>
        <taxon>Pentapetalae</taxon>
        <taxon>rosids</taxon>
        <taxon>fabids</taxon>
        <taxon>Fabales</taxon>
        <taxon>Fabaceae</taxon>
        <taxon>Papilionoideae</taxon>
        <taxon>50 kb inversion clade</taxon>
        <taxon>NPAAA clade</taxon>
        <taxon>Hologalegina</taxon>
        <taxon>IRL clade</taxon>
        <taxon>Trifolieae</taxon>
        <taxon>Trifolium</taxon>
    </lineage>
</organism>
<dbReference type="Proteomes" id="UP001177021">
    <property type="component" value="Unassembled WGS sequence"/>
</dbReference>
<protein>
    <submittedName>
        <fullName evidence="1">Uncharacterized protein</fullName>
    </submittedName>
</protein>
<evidence type="ECO:0000313" key="2">
    <source>
        <dbReference type="Proteomes" id="UP001177021"/>
    </source>
</evidence>
<sequence>MAEGPQNRPLKSYAIPSQAEPHNSITAPAIEANNFELKPSLLSAVQQNQFSGNPTDDPNLHLSIFLQYADTVKANGVSPEAIRLRLFPFSLRDKARAWLQSLPSNSVATWDELKKVFLARYFPPSKTAMLRAQINGFRQRDNESLFEAWERYKEMIRICRHHGLEEWLIIHTFYNGLLYNTRLTIDTAAGGALMDKAYNEAYRLIESMAQNHYQWGSERAPVEKTQTKGGMYEISNMDHINAKLDALTQKIETLTTAPKATVAATTQNCELCGVQGHAIAECQLLTEVSPDQVNYTQGNPYNQGPRNHPYLSYKSNNALYAPGQAPSPSPPGFQKPAQNQITSKLDALTTHNKMLETQIAQVAQQQASTSAPAGTFPGQPQQNPRGQANAVILRSGKQLDEPTNSKPDDPAMQQGSNKLAEESEPKEKEDSGEETKEKEKPYVPPPPYKPPIPYPQRLVQSKNVGQFKKFVELLQKLNITIPFTEAITQMPSYAKFLKDILTNKRKIEDDETVMLTAECSAILQNEMPPKLKDPGSFSIPCVIGKYVIDRALCDLGASISLMPVALCEKLKMGELRPTKMSVQFADRSVKYPLDLKFFKMAYCDNQIVRIESEIQRQRFEDLFEREMSFQNFPHQSTMISLGIAESVNFMINQLGWDALNLSTLPTYRNLTIEFLSSFKNSPNRGFSIHRGQTKFRLFGADYTYTHRSIAEFMKVPTGLDAVVKTQDDGFMDYELCNFWGSISGEPNSDPADRTNQKIHNPAIRYFHMILAHTIFGKQENDTIVSKDELFIMFCAFQGRPVNLAPFVLANLQKLIETPNRRICIGGFVTLLARAIGLDDYLGQLIPYGTPLASGFRYLNIKFCFNRGLIHNLGPTPYTLVINNKPVYHFTLPNIEKTSVYNKANWLYDLEDEDEHDPQTPPFYYTPGPLSPAHPAESTNQPPAPVDHTAAIAEINATVATLRSDLNTFLDLTIGQFERCAKEFASIHDALKALRG</sequence>
<evidence type="ECO:0000313" key="1">
    <source>
        <dbReference type="EMBL" id="CAJ2661927.1"/>
    </source>
</evidence>
<proteinExistence type="predicted"/>
<name>A0ACB0KXQ1_TRIPR</name>
<gene>
    <name evidence="1" type="ORF">MILVUS5_LOCUS27562</name>
</gene>
<comment type="caution">
    <text evidence="1">The sequence shown here is derived from an EMBL/GenBank/DDBJ whole genome shotgun (WGS) entry which is preliminary data.</text>
</comment>
<dbReference type="EMBL" id="CASHSV030000409">
    <property type="protein sequence ID" value="CAJ2661927.1"/>
    <property type="molecule type" value="Genomic_DNA"/>
</dbReference>